<evidence type="ECO:0000256" key="4">
    <source>
        <dbReference type="ARBA" id="ARBA00022692"/>
    </source>
</evidence>
<keyword evidence="4 10" id="KW-0812">Transmembrane</keyword>
<keyword evidence="9 10" id="KW-1208">Phospholipid metabolism</keyword>
<keyword evidence="6 10" id="KW-0443">Lipid metabolism</keyword>
<name>A0ABW8DCD6_9GAMM</name>
<dbReference type="InterPro" id="IPR003811">
    <property type="entry name" value="G3P_acylTferase_PlsY"/>
</dbReference>
<comment type="subcellular location">
    <subcellularLocation>
        <location evidence="10">Cell membrane</location>
        <topology evidence="10">Multi-pass membrane protein</topology>
    </subcellularLocation>
</comment>
<comment type="function">
    <text evidence="10">Catalyzes the transfer of an acyl group from acyl-phosphate (acyl-PO(4)) to glycerol-3-phosphate (G3P) to form lysophosphatidic acid (LPA). This enzyme utilizes acyl-phosphate as fatty acyl donor, but not acyl-CoA or acyl-ACP.</text>
</comment>
<reference evidence="12 13" key="1">
    <citation type="submission" date="2024-08" db="EMBL/GenBank/DDBJ databases">
        <title>Draft Genome Sequence of Legionella lytica strain DSB2004, Isolated From a Fire Sprinkler System.</title>
        <authorList>
            <person name="Everhart A.D."/>
            <person name="Kidane D.T."/>
            <person name="Farone A.L."/>
            <person name="Farone M.B."/>
        </authorList>
    </citation>
    <scope>NUCLEOTIDE SEQUENCE [LARGE SCALE GENOMIC DNA]</scope>
    <source>
        <strain evidence="12 13">DSB2004</strain>
    </source>
</reference>
<keyword evidence="7 10" id="KW-0472">Membrane</keyword>
<dbReference type="PANTHER" id="PTHR30309:SF0">
    <property type="entry name" value="GLYCEROL-3-PHOSPHATE ACYLTRANSFERASE-RELATED"/>
    <property type="match status" value="1"/>
</dbReference>
<comment type="catalytic activity">
    <reaction evidence="10">
        <text>an acyl phosphate + sn-glycerol 3-phosphate = a 1-acyl-sn-glycero-3-phosphate + phosphate</text>
        <dbReference type="Rhea" id="RHEA:34075"/>
        <dbReference type="ChEBI" id="CHEBI:43474"/>
        <dbReference type="ChEBI" id="CHEBI:57597"/>
        <dbReference type="ChEBI" id="CHEBI:57970"/>
        <dbReference type="ChEBI" id="CHEBI:59918"/>
        <dbReference type="EC" id="2.3.1.275"/>
    </reaction>
</comment>
<dbReference type="Pfam" id="PF02660">
    <property type="entry name" value="G3P_acyltransf"/>
    <property type="match status" value="1"/>
</dbReference>
<evidence type="ECO:0000313" key="12">
    <source>
        <dbReference type="EMBL" id="MFJ1269852.1"/>
    </source>
</evidence>
<dbReference type="RefSeq" id="WP_400188663.1">
    <property type="nucleotide sequence ID" value="NZ_JBGORX010000009.1"/>
</dbReference>
<sequence length="289" mass="30970">MILAAFLIILAYLMGSICSAVIVCKAFALPDPRSEGSQNPGATNVLRLAGKKYATIVLVTDLLKGTVPVVIAKILGADSTLISYVALAAVLGHMYPFFFGFKGGKGVATAIGALLGFQFIVGIMVTATWLLVVRFSRFSSLASIVSIGLAPFYSILIIGRINIFPPIFFMAVLILIKHKDNILRLIDGTESKVKFKQKSVIEEVMDDPPPPANSADIAAEEHLATAKVIDLSSARKTVEQRAATAQEASVKETPETNTAKKETAVKKKPKKKTAPKAKKAKDEDPKDNA</sequence>
<evidence type="ECO:0000256" key="1">
    <source>
        <dbReference type="ARBA" id="ARBA00022475"/>
    </source>
</evidence>
<dbReference type="Proteomes" id="UP001615550">
    <property type="component" value="Unassembled WGS sequence"/>
</dbReference>
<feature type="transmembrane region" description="Helical" evidence="10">
    <location>
        <begin position="81"/>
        <end position="101"/>
    </location>
</feature>
<evidence type="ECO:0000313" key="13">
    <source>
        <dbReference type="Proteomes" id="UP001615550"/>
    </source>
</evidence>
<evidence type="ECO:0000256" key="9">
    <source>
        <dbReference type="ARBA" id="ARBA00023264"/>
    </source>
</evidence>
<comment type="caution">
    <text evidence="10">Lacks conserved residue(s) required for the propagation of feature annotation.</text>
</comment>
<feature type="compositionally biased region" description="Basic and acidic residues" evidence="11">
    <location>
        <begin position="280"/>
        <end position="289"/>
    </location>
</feature>
<dbReference type="GO" id="GO:0004366">
    <property type="term" value="F:glycerol-3-phosphate O-acyltransferase activity"/>
    <property type="evidence" value="ECO:0007669"/>
    <property type="project" value="UniProtKB-EC"/>
</dbReference>
<evidence type="ECO:0000256" key="11">
    <source>
        <dbReference type="SAM" id="MobiDB-lite"/>
    </source>
</evidence>
<dbReference type="NCBIfam" id="TIGR00023">
    <property type="entry name" value="glycerol-3-phosphate 1-O-acyltransferase PlsY"/>
    <property type="match status" value="1"/>
</dbReference>
<keyword evidence="12" id="KW-0012">Acyltransferase</keyword>
<evidence type="ECO:0000256" key="7">
    <source>
        <dbReference type="ARBA" id="ARBA00023136"/>
    </source>
</evidence>
<keyword evidence="5 10" id="KW-1133">Transmembrane helix</keyword>
<keyword evidence="2 10" id="KW-0444">Lipid biosynthesis</keyword>
<evidence type="ECO:0000256" key="5">
    <source>
        <dbReference type="ARBA" id="ARBA00022989"/>
    </source>
</evidence>
<evidence type="ECO:0000256" key="3">
    <source>
        <dbReference type="ARBA" id="ARBA00022679"/>
    </source>
</evidence>
<dbReference type="PANTHER" id="PTHR30309">
    <property type="entry name" value="INNER MEMBRANE PROTEIN YGIH"/>
    <property type="match status" value="1"/>
</dbReference>
<dbReference type="EC" id="2.3.1.275" evidence="10"/>
<organism evidence="12 13">
    <name type="scientific">Legionella lytica</name>
    <dbReference type="NCBI Taxonomy" id="96232"/>
    <lineage>
        <taxon>Bacteria</taxon>
        <taxon>Pseudomonadati</taxon>
        <taxon>Pseudomonadota</taxon>
        <taxon>Gammaproteobacteria</taxon>
        <taxon>Legionellales</taxon>
        <taxon>Legionellaceae</taxon>
        <taxon>Legionella</taxon>
    </lineage>
</organism>
<feature type="region of interest" description="Disordered" evidence="11">
    <location>
        <begin position="240"/>
        <end position="289"/>
    </location>
</feature>
<evidence type="ECO:0000256" key="2">
    <source>
        <dbReference type="ARBA" id="ARBA00022516"/>
    </source>
</evidence>
<dbReference type="EMBL" id="JBGORX010000009">
    <property type="protein sequence ID" value="MFJ1269852.1"/>
    <property type="molecule type" value="Genomic_DNA"/>
</dbReference>
<proteinExistence type="inferred from homology"/>
<evidence type="ECO:0000256" key="8">
    <source>
        <dbReference type="ARBA" id="ARBA00023209"/>
    </source>
</evidence>
<protein>
    <recommendedName>
        <fullName evidence="10">Glycerol-3-phosphate acyltransferase</fullName>
    </recommendedName>
    <alternativeName>
        <fullName evidence="10">Acyl-PO4 G3P acyltransferase</fullName>
    </alternativeName>
    <alternativeName>
        <fullName evidence="10">Acyl-phosphate--glycerol-3-phosphate acyltransferase</fullName>
    </alternativeName>
    <alternativeName>
        <fullName evidence="10">G3P acyltransferase</fullName>
        <shortName evidence="10">GPAT</shortName>
        <ecNumber evidence="10">2.3.1.275</ecNumber>
    </alternativeName>
    <alternativeName>
        <fullName evidence="10">Lysophosphatidic acid synthase</fullName>
        <shortName evidence="10">LPA synthase</shortName>
    </alternativeName>
</protein>
<feature type="transmembrane region" description="Helical" evidence="10">
    <location>
        <begin position="108"/>
        <end position="132"/>
    </location>
</feature>
<dbReference type="HAMAP" id="MF_01043">
    <property type="entry name" value="PlsY"/>
    <property type="match status" value="1"/>
</dbReference>
<comment type="similarity">
    <text evidence="10">Belongs to the PlsY family.</text>
</comment>
<keyword evidence="3 10" id="KW-0808">Transferase</keyword>
<feature type="compositionally biased region" description="Basic residues" evidence="11">
    <location>
        <begin position="266"/>
        <end position="279"/>
    </location>
</feature>
<keyword evidence="1 10" id="KW-1003">Cell membrane</keyword>
<comment type="caution">
    <text evidence="12">The sequence shown here is derived from an EMBL/GenBank/DDBJ whole genome shotgun (WGS) entry which is preliminary data.</text>
</comment>
<keyword evidence="8 10" id="KW-0594">Phospholipid biosynthesis</keyword>
<evidence type="ECO:0000256" key="6">
    <source>
        <dbReference type="ARBA" id="ARBA00023098"/>
    </source>
</evidence>
<dbReference type="SMART" id="SM01207">
    <property type="entry name" value="G3P_acyltransf"/>
    <property type="match status" value="1"/>
</dbReference>
<feature type="compositionally biased region" description="Basic and acidic residues" evidence="11">
    <location>
        <begin position="249"/>
        <end position="265"/>
    </location>
</feature>
<accession>A0ABW8DCD6</accession>
<comment type="pathway">
    <text evidence="10">Lipid metabolism; phospholipid metabolism.</text>
</comment>
<gene>
    <name evidence="10 12" type="primary">plsY</name>
    <name evidence="12" type="ORF">ACD661_14915</name>
</gene>
<comment type="subunit">
    <text evidence="10">Probably interacts with PlsX.</text>
</comment>
<keyword evidence="13" id="KW-1185">Reference proteome</keyword>
<evidence type="ECO:0000256" key="10">
    <source>
        <dbReference type="HAMAP-Rule" id="MF_01043"/>
    </source>
</evidence>